<dbReference type="Proteomes" id="UP001243846">
    <property type="component" value="Unassembled WGS sequence"/>
</dbReference>
<comment type="caution">
    <text evidence="2">The sequence shown here is derived from an EMBL/GenBank/DDBJ whole genome shotgun (WGS) entry which is preliminary data.</text>
</comment>
<feature type="domain" description="Terminase large subunit-like ATPase" evidence="1">
    <location>
        <begin position="91"/>
        <end position="125"/>
    </location>
</feature>
<evidence type="ECO:0000313" key="3">
    <source>
        <dbReference type="Proteomes" id="UP001243846"/>
    </source>
</evidence>
<sequence>MTTTSPDRDTVRYQRDPITAWAEDVVAGEIVAGPHVRNAAARHLRDLREGPARGLLWDLAAAKHVIAWFARNLRLNGGQFEGKPFVLHPSQAFRVGSLFGWKIKATGLRRFRRFYDEEGKGNGKSPMLGGSGSFYW</sequence>
<dbReference type="EMBL" id="JAUFRC010000001">
    <property type="protein sequence ID" value="MDN3713335.1"/>
    <property type="molecule type" value="Genomic_DNA"/>
</dbReference>
<reference evidence="3" key="1">
    <citation type="journal article" date="2019" name="Int. J. Syst. Evol. Microbiol.">
        <title>The Global Catalogue of Microorganisms (GCM) 10K type strain sequencing project: providing services to taxonomists for standard genome sequencing and annotation.</title>
        <authorList>
            <consortium name="The Broad Institute Genomics Platform"/>
            <consortium name="The Broad Institute Genome Sequencing Center for Infectious Disease"/>
            <person name="Wu L."/>
            <person name="Ma J."/>
        </authorList>
    </citation>
    <scope>NUCLEOTIDE SEQUENCE [LARGE SCALE GENOMIC DNA]</scope>
    <source>
        <strain evidence="3">CECT 8482</strain>
    </source>
</reference>
<accession>A0ABT8DD40</accession>
<dbReference type="InterPro" id="IPR005021">
    <property type="entry name" value="Terminase_largesu-like"/>
</dbReference>
<keyword evidence="3" id="KW-1185">Reference proteome</keyword>
<dbReference type="PANTHER" id="PTHR41287:SF1">
    <property type="entry name" value="PROTEIN YMFN"/>
    <property type="match status" value="1"/>
</dbReference>
<dbReference type="InterPro" id="IPR046461">
    <property type="entry name" value="TerL_ATPase"/>
</dbReference>
<protein>
    <recommendedName>
        <fullName evidence="1">Terminase large subunit-like ATPase domain-containing protein</fullName>
    </recommendedName>
</protein>
<organism evidence="2 3">
    <name type="scientific">Paracoccus cavernae</name>
    <dbReference type="NCBI Taxonomy" id="1571207"/>
    <lineage>
        <taxon>Bacteria</taxon>
        <taxon>Pseudomonadati</taxon>
        <taxon>Pseudomonadota</taxon>
        <taxon>Alphaproteobacteria</taxon>
        <taxon>Rhodobacterales</taxon>
        <taxon>Paracoccaceae</taxon>
        <taxon>Paracoccus</taxon>
    </lineage>
</organism>
<proteinExistence type="predicted"/>
<evidence type="ECO:0000259" key="1">
    <source>
        <dbReference type="Pfam" id="PF03354"/>
    </source>
</evidence>
<gene>
    <name evidence="2" type="ORF">QWZ10_19310</name>
</gene>
<name>A0ABT8DD40_9RHOB</name>
<evidence type="ECO:0000313" key="2">
    <source>
        <dbReference type="EMBL" id="MDN3713335.1"/>
    </source>
</evidence>
<dbReference type="PANTHER" id="PTHR41287">
    <property type="match status" value="1"/>
</dbReference>
<dbReference type="Pfam" id="PF03354">
    <property type="entry name" value="TerL_ATPase"/>
    <property type="match status" value="1"/>
</dbReference>